<dbReference type="InterPro" id="IPR020472">
    <property type="entry name" value="WD40_PAC1"/>
</dbReference>
<name>A0AAJ6CH57_9BASI</name>
<dbReference type="SUPFAM" id="SSF50978">
    <property type="entry name" value="WD40 repeat-like"/>
    <property type="match status" value="1"/>
</dbReference>
<feature type="repeat" description="WD" evidence="4">
    <location>
        <begin position="79"/>
        <end position="105"/>
    </location>
</feature>
<dbReference type="PANTHER" id="PTHR22839">
    <property type="entry name" value="THO COMPLEX SUBUNIT 3 THO3"/>
    <property type="match status" value="1"/>
</dbReference>
<dbReference type="SMART" id="SM00320">
    <property type="entry name" value="WD40"/>
    <property type="match status" value="5"/>
</dbReference>
<organism evidence="5 6">
    <name type="scientific">Malassezia yamatoensis</name>
    <dbReference type="NCBI Taxonomy" id="253288"/>
    <lineage>
        <taxon>Eukaryota</taxon>
        <taxon>Fungi</taxon>
        <taxon>Dikarya</taxon>
        <taxon>Basidiomycota</taxon>
        <taxon>Ustilaginomycotina</taxon>
        <taxon>Malasseziomycetes</taxon>
        <taxon>Malasseziales</taxon>
        <taxon>Malasseziaceae</taxon>
        <taxon>Malassezia</taxon>
    </lineage>
</organism>
<dbReference type="GO" id="GO:0000445">
    <property type="term" value="C:THO complex part of transcription export complex"/>
    <property type="evidence" value="ECO:0007669"/>
    <property type="project" value="TreeGrafter"/>
</dbReference>
<dbReference type="PROSITE" id="PS50082">
    <property type="entry name" value="WD_REPEATS_2"/>
    <property type="match status" value="3"/>
</dbReference>
<reference evidence="5 6" key="1">
    <citation type="submission" date="2023-03" db="EMBL/GenBank/DDBJ databases">
        <title>Mating type loci evolution in Malassezia.</title>
        <authorList>
            <person name="Coelho M.A."/>
        </authorList>
    </citation>
    <scope>NUCLEOTIDE SEQUENCE [LARGE SCALE GENOMIC DNA]</scope>
    <source>
        <strain evidence="5 6">CBS 9725</strain>
    </source>
</reference>
<dbReference type="GO" id="GO:0006406">
    <property type="term" value="P:mRNA export from nucleus"/>
    <property type="evidence" value="ECO:0007669"/>
    <property type="project" value="InterPro"/>
</dbReference>
<evidence type="ECO:0000313" key="5">
    <source>
        <dbReference type="EMBL" id="WFC99554.1"/>
    </source>
</evidence>
<evidence type="ECO:0000256" key="3">
    <source>
        <dbReference type="ARBA" id="ARBA00046343"/>
    </source>
</evidence>
<accession>A0AAJ6CH57</accession>
<evidence type="ECO:0008006" key="7">
    <source>
        <dbReference type="Google" id="ProtNLM"/>
    </source>
</evidence>
<dbReference type="PRINTS" id="PR00320">
    <property type="entry name" value="GPROTEINBRPT"/>
</dbReference>
<dbReference type="EMBL" id="CP119945">
    <property type="protein sequence ID" value="WFC99554.1"/>
    <property type="molecule type" value="Genomic_DNA"/>
</dbReference>
<dbReference type="InterPro" id="IPR001680">
    <property type="entry name" value="WD40_rpt"/>
</dbReference>
<dbReference type="AlphaFoldDB" id="A0AAJ6CH57"/>
<dbReference type="InterPro" id="IPR015943">
    <property type="entry name" value="WD40/YVTN_repeat-like_dom_sf"/>
</dbReference>
<proteinExistence type="inferred from homology"/>
<sequence length="333" mass="36272">MTRGVPERRIGALEDAASDASFFTSRGMSYPTFKSTSAPKELRGGHRSGVRALAWTCDGDALVSGGHDRLARVWYPERSSDLVATCSTDKTVRLWDLRSPAAAKVIQTPGSNINLAYSPDGRHLTVGDKSETVILIDAANGTVTETIKDGKCDREEINEMTWSPDASLLLLPMGNGQLRFLRSPLQLSHPPKDTRDSWECVLTRAIHSAAVFCIEWDPTSRIVATGAADSTIALWDASQWDSLHVFSSMKFPPRSLGFSYDGEWLAAGGEDSDLLLMSVASRRIAHRLPVSATVNSVAWHPSKLLLAYSGTESIASGTSHVPRSTPIWLYNLT</sequence>
<evidence type="ECO:0000256" key="1">
    <source>
        <dbReference type="ARBA" id="ARBA00022574"/>
    </source>
</evidence>
<keyword evidence="2" id="KW-0677">Repeat</keyword>
<evidence type="ECO:0000256" key="4">
    <source>
        <dbReference type="PROSITE-ProRule" id="PRU00221"/>
    </source>
</evidence>
<dbReference type="Pfam" id="PF00400">
    <property type="entry name" value="WD40"/>
    <property type="match status" value="4"/>
</dbReference>
<protein>
    <recommendedName>
        <fullName evidence="7">THO complex subunit 3</fullName>
    </recommendedName>
</protein>
<dbReference type="PROSITE" id="PS50294">
    <property type="entry name" value="WD_REPEATS_REGION"/>
    <property type="match status" value="2"/>
</dbReference>
<feature type="repeat" description="WD" evidence="4">
    <location>
        <begin position="204"/>
        <end position="245"/>
    </location>
</feature>
<dbReference type="Gene3D" id="2.130.10.10">
    <property type="entry name" value="YVTN repeat-like/Quinoprotein amine dehydrogenase"/>
    <property type="match status" value="3"/>
</dbReference>
<dbReference type="Proteomes" id="UP001219567">
    <property type="component" value="Chromosome 3"/>
</dbReference>
<evidence type="ECO:0000313" key="6">
    <source>
        <dbReference type="Proteomes" id="UP001219567"/>
    </source>
</evidence>
<dbReference type="PANTHER" id="PTHR22839:SF0">
    <property type="entry name" value="THO COMPLEX SUBUNIT 3"/>
    <property type="match status" value="1"/>
</dbReference>
<feature type="repeat" description="WD" evidence="4">
    <location>
        <begin position="43"/>
        <end position="74"/>
    </location>
</feature>
<keyword evidence="6" id="KW-1185">Reference proteome</keyword>
<dbReference type="InterPro" id="IPR040132">
    <property type="entry name" value="Tex1/THOC3"/>
</dbReference>
<comment type="similarity">
    <text evidence="3">Belongs to the THOC3 family.</text>
</comment>
<dbReference type="InterPro" id="IPR036322">
    <property type="entry name" value="WD40_repeat_dom_sf"/>
</dbReference>
<keyword evidence="1 4" id="KW-0853">WD repeat</keyword>
<gene>
    <name evidence="5" type="ORF">MYAM1_002299</name>
</gene>
<evidence type="ECO:0000256" key="2">
    <source>
        <dbReference type="ARBA" id="ARBA00022737"/>
    </source>
</evidence>